<evidence type="ECO:0000256" key="2">
    <source>
        <dbReference type="ARBA" id="ARBA00023134"/>
    </source>
</evidence>
<dbReference type="GeneID" id="28899897"/>
<protein>
    <submittedName>
        <fullName evidence="3">p-loop containing nucleoside triphosphate hydrolase protein</fullName>
    </submittedName>
</protein>
<dbReference type="SMART" id="SM00175">
    <property type="entry name" value="RAB"/>
    <property type="match status" value="1"/>
</dbReference>
<dbReference type="PRINTS" id="PR00449">
    <property type="entry name" value="RASTRNSFRMNG"/>
</dbReference>
<gene>
    <name evidence="3" type="ORF">L228DRAFT_265754</name>
</gene>
<proteinExistence type="predicted"/>
<keyword evidence="3" id="KW-0378">Hydrolase</keyword>
<dbReference type="GO" id="GO:0003924">
    <property type="term" value="F:GTPase activity"/>
    <property type="evidence" value="ECO:0007669"/>
    <property type="project" value="InterPro"/>
</dbReference>
<dbReference type="OMA" id="GERIPVM"/>
<dbReference type="PANTHER" id="PTHR24072">
    <property type="entry name" value="RHO FAMILY GTPASE"/>
    <property type="match status" value="1"/>
</dbReference>
<dbReference type="Proteomes" id="UP000076632">
    <property type="component" value="Unassembled WGS sequence"/>
</dbReference>
<dbReference type="OrthoDB" id="25896at2759"/>
<dbReference type="PROSITE" id="PS51419">
    <property type="entry name" value="RAB"/>
    <property type="match status" value="1"/>
</dbReference>
<dbReference type="Gene3D" id="3.40.50.300">
    <property type="entry name" value="P-loop containing nucleotide triphosphate hydrolases"/>
    <property type="match status" value="1"/>
</dbReference>
<evidence type="ECO:0000313" key="3">
    <source>
        <dbReference type="EMBL" id="KZF25278.1"/>
    </source>
</evidence>
<keyword evidence="2" id="KW-0342">GTP-binding</keyword>
<dbReference type="InParanoid" id="A0A165IRG5"/>
<dbReference type="InterPro" id="IPR027417">
    <property type="entry name" value="P-loop_NTPase"/>
</dbReference>
<dbReference type="GO" id="GO:0007264">
    <property type="term" value="P:small GTPase-mediated signal transduction"/>
    <property type="evidence" value="ECO:0007669"/>
    <property type="project" value="InterPro"/>
</dbReference>
<sequence length="194" mass="22193">MDNDPPEITILLLGDSDVGKSTFLARLSCGTKGHNAEIKELPVLRDSDQPFLFEISLFKRPYRFQFYDTSSPDHYSLLRPDFIVLCFDINNRKSLESVQERWSREILANYMYNRELPIMLLGLKRDLRVVDENTIYPQEAHRIAQEMRCDRYAECSAVTGELIFEVFEDIARTAAMTSKKPGGGLSEGPTCTVT</sequence>
<keyword evidence="4" id="KW-1185">Reference proteome</keyword>
<dbReference type="InterPro" id="IPR001806">
    <property type="entry name" value="Small_GTPase"/>
</dbReference>
<evidence type="ECO:0000313" key="4">
    <source>
        <dbReference type="Proteomes" id="UP000076632"/>
    </source>
</evidence>
<dbReference type="Pfam" id="PF00071">
    <property type="entry name" value="Ras"/>
    <property type="match status" value="1"/>
</dbReference>
<reference evidence="3 4" key="1">
    <citation type="journal article" date="2016" name="Fungal Biol.">
        <title>The genome of Xylona heveae provides a window into fungal endophytism.</title>
        <authorList>
            <person name="Gazis R."/>
            <person name="Kuo A."/>
            <person name="Riley R."/>
            <person name="LaButti K."/>
            <person name="Lipzen A."/>
            <person name="Lin J."/>
            <person name="Amirebrahimi M."/>
            <person name="Hesse C.N."/>
            <person name="Spatafora J.W."/>
            <person name="Henrissat B."/>
            <person name="Hainaut M."/>
            <person name="Grigoriev I.V."/>
            <person name="Hibbett D.S."/>
        </authorList>
    </citation>
    <scope>NUCLEOTIDE SEQUENCE [LARGE SCALE GENOMIC DNA]</scope>
    <source>
        <strain evidence="3 4">TC161</strain>
    </source>
</reference>
<dbReference type="EMBL" id="KV407455">
    <property type="protein sequence ID" value="KZF25278.1"/>
    <property type="molecule type" value="Genomic_DNA"/>
</dbReference>
<accession>A0A165IRG5</accession>
<dbReference type="SMART" id="SM00173">
    <property type="entry name" value="RAS"/>
    <property type="match status" value="1"/>
</dbReference>
<keyword evidence="1" id="KW-0547">Nucleotide-binding</keyword>
<evidence type="ECO:0000256" key="1">
    <source>
        <dbReference type="ARBA" id="ARBA00022741"/>
    </source>
</evidence>
<dbReference type="SUPFAM" id="SSF52540">
    <property type="entry name" value="P-loop containing nucleoside triphosphate hydrolases"/>
    <property type="match status" value="1"/>
</dbReference>
<dbReference type="SMART" id="SM00174">
    <property type="entry name" value="RHO"/>
    <property type="match status" value="1"/>
</dbReference>
<organism evidence="3 4">
    <name type="scientific">Xylona heveae (strain CBS 132557 / TC161)</name>
    <dbReference type="NCBI Taxonomy" id="1328760"/>
    <lineage>
        <taxon>Eukaryota</taxon>
        <taxon>Fungi</taxon>
        <taxon>Dikarya</taxon>
        <taxon>Ascomycota</taxon>
        <taxon>Pezizomycotina</taxon>
        <taxon>Xylonomycetes</taxon>
        <taxon>Xylonales</taxon>
        <taxon>Xylonaceae</taxon>
        <taxon>Xylona</taxon>
    </lineage>
</organism>
<dbReference type="AlphaFoldDB" id="A0A165IRG5"/>
<name>A0A165IRG5_XYLHT</name>
<dbReference type="RefSeq" id="XP_018190833.1">
    <property type="nucleotide sequence ID" value="XM_018334760.1"/>
</dbReference>
<dbReference type="InterPro" id="IPR003578">
    <property type="entry name" value="Small_GTPase_Rho"/>
</dbReference>
<dbReference type="STRING" id="1328760.A0A165IRG5"/>
<dbReference type="GO" id="GO:0005525">
    <property type="term" value="F:GTP binding"/>
    <property type="evidence" value="ECO:0007669"/>
    <property type="project" value="UniProtKB-KW"/>
</dbReference>